<sequence length="182" mass="20463">MNDDSRKEIHTYTFESDQFFSTYAQKRSCEQQCSSLISRCVEIERNVFVCEMDSSLLIIIIALGVLTGILVPTFFISLYICGFYSYVSQIMNGSYKCDAEAESLQGKSKRRESDSNFSAHVEIHEDTTSTTLSPQNFGGVVERIKPETLTMSSGGQPKTRITSERHNSMGMHESLQQAVDIL</sequence>
<protein>
    <submittedName>
        <fullName evidence="2">Uncharacterized protein</fullName>
    </submittedName>
</protein>
<dbReference type="AlphaFoldDB" id="A0A0B2VA53"/>
<keyword evidence="1" id="KW-0812">Transmembrane</keyword>
<reference evidence="2 3" key="1">
    <citation type="submission" date="2014-11" db="EMBL/GenBank/DDBJ databases">
        <title>Genetic blueprint of the zoonotic pathogen Toxocara canis.</title>
        <authorList>
            <person name="Zhu X.-Q."/>
            <person name="Korhonen P.K."/>
            <person name="Cai H."/>
            <person name="Young N.D."/>
            <person name="Nejsum P."/>
            <person name="von Samson-Himmelstjerna G."/>
            <person name="Boag P.R."/>
            <person name="Tan P."/>
            <person name="Li Q."/>
            <person name="Min J."/>
            <person name="Yang Y."/>
            <person name="Wang X."/>
            <person name="Fang X."/>
            <person name="Hall R.S."/>
            <person name="Hofmann A."/>
            <person name="Sternberg P.W."/>
            <person name="Jex A.R."/>
            <person name="Gasser R.B."/>
        </authorList>
    </citation>
    <scope>NUCLEOTIDE SEQUENCE [LARGE SCALE GENOMIC DNA]</scope>
    <source>
        <strain evidence="2">PN_DK_2014</strain>
    </source>
</reference>
<evidence type="ECO:0000256" key="1">
    <source>
        <dbReference type="SAM" id="Phobius"/>
    </source>
</evidence>
<keyword evidence="1" id="KW-0472">Membrane</keyword>
<evidence type="ECO:0000313" key="3">
    <source>
        <dbReference type="Proteomes" id="UP000031036"/>
    </source>
</evidence>
<dbReference type="OrthoDB" id="5796275at2759"/>
<name>A0A0B2VA53_TOXCA</name>
<dbReference type="EMBL" id="JPKZ01002107">
    <property type="protein sequence ID" value="KHN78354.1"/>
    <property type="molecule type" value="Genomic_DNA"/>
</dbReference>
<organism evidence="2 3">
    <name type="scientific">Toxocara canis</name>
    <name type="common">Canine roundworm</name>
    <dbReference type="NCBI Taxonomy" id="6265"/>
    <lineage>
        <taxon>Eukaryota</taxon>
        <taxon>Metazoa</taxon>
        <taxon>Ecdysozoa</taxon>
        <taxon>Nematoda</taxon>
        <taxon>Chromadorea</taxon>
        <taxon>Rhabditida</taxon>
        <taxon>Spirurina</taxon>
        <taxon>Ascaridomorpha</taxon>
        <taxon>Ascaridoidea</taxon>
        <taxon>Toxocaridae</taxon>
        <taxon>Toxocara</taxon>
    </lineage>
</organism>
<accession>A0A0B2VA53</accession>
<feature type="transmembrane region" description="Helical" evidence="1">
    <location>
        <begin position="56"/>
        <end position="86"/>
    </location>
</feature>
<evidence type="ECO:0000313" key="2">
    <source>
        <dbReference type="EMBL" id="KHN78354.1"/>
    </source>
</evidence>
<proteinExistence type="predicted"/>
<gene>
    <name evidence="2" type="ORF">Tcan_04732</name>
</gene>
<keyword evidence="3" id="KW-1185">Reference proteome</keyword>
<keyword evidence="1" id="KW-1133">Transmembrane helix</keyword>
<dbReference type="Proteomes" id="UP000031036">
    <property type="component" value="Unassembled WGS sequence"/>
</dbReference>
<comment type="caution">
    <text evidence="2">The sequence shown here is derived from an EMBL/GenBank/DDBJ whole genome shotgun (WGS) entry which is preliminary data.</text>
</comment>